<name>A0A4Z2FFC5_9TELE</name>
<reference evidence="1 2" key="1">
    <citation type="submission" date="2019-03" db="EMBL/GenBank/DDBJ databases">
        <title>First draft genome of Liparis tanakae, snailfish: a comprehensive survey of snailfish specific genes.</title>
        <authorList>
            <person name="Kim W."/>
            <person name="Song I."/>
            <person name="Jeong J.-H."/>
            <person name="Kim D."/>
            <person name="Kim S."/>
            <person name="Ryu S."/>
            <person name="Song J.Y."/>
            <person name="Lee S.K."/>
        </authorList>
    </citation>
    <scope>NUCLEOTIDE SEQUENCE [LARGE SCALE GENOMIC DNA]</scope>
    <source>
        <tissue evidence="1">Muscle</tissue>
    </source>
</reference>
<comment type="caution">
    <text evidence="1">The sequence shown here is derived from an EMBL/GenBank/DDBJ whole genome shotgun (WGS) entry which is preliminary data.</text>
</comment>
<evidence type="ECO:0000313" key="2">
    <source>
        <dbReference type="Proteomes" id="UP000314294"/>
    </source>
</evidence>
<dbReference type="AlphaFoldDB" id="A0A4Z2FFC5"/>
<gene>
    <name evidence="1" type="ORF">EYF80_050230</name>
</gene>
<proteinExistence type="predicted"/>
<protein>
    <submittedName>
        <fullName evidence="1">Uncharacterized protein</fullName>
    </submittedName>
</protein>
<evidence type="ECO:0000313" key="1">
    <source>
        <dbReference type="EMBL" id="TNN39600.1"/>
    </source>
</evidence>
<sequence length="68" mass="7833">MEPPRPRWSLCRPSTCKHVFSPDHRSVIELMFPLITVTGLLGAPSRLISQLVYKDPEYYLFATTKNNI</sequence>
<organism evidence="1 2">
    <name type="scientific">Liparis tanakae</name>
    <name type="common">Tanaka's snailfish</name>
    <dbReference type="NCBI Taxonomy" id="230148"/>
    <lineage>
        <taxon>Eukaryota</taxon>
        <taxon>Metazoa</taxon>
        <taxon>Chordata</taxon>
        <taxon>Craniata</taxon>
        <taxon>Vertebrata</taxon>
        <taxon>Euteleostomi</taxon>
        <taxon>Actinopterygii</taxon>
        <taxon>Neopterygii</taxon>
        <taxon>Teleostei</taxon>
        <taxon>Neoteleostei</taxon>
        <taxon>Acanthomorphata</taxon>
        <taxon>Eupercaria</taxon>
        <taxon>Perciformes</taxon>
        <taxon>Cottioidei</taxon>
        <taxon>Cottales</taxon>
        <taxon>Liparidae</taxon>
        <taxon>Liparis</taxon>
    </lineage>
</organism>
<dbReference type="EMBL" id="SRLO01001266">
    <property type="protein sequence ID" value="TNN39600.1"/>
    <property type="molecule type" value="Genomic_DNA"/>
</dbReference>
<dbReference type="Proteomes" id="UP000314294">
    <property type="component" value="Unassembled WGS sequence"/>
</dbReference>
<keyword evidence="2" id="KW-1185">Reference proteome</keyword>
<accession>A0A4Z2FFC5</accession>